<dbReference type="Pfam" id="PF00441">
    <property type="entry name" value="Acyl-CoA_dh_1"/>
    <property type="match status" value="1"/>
</dbReference>
<dbReference type="GO" id="GO:0004361">
    <property type="term" value="F:glutaryl-CoA dehydrogenase activity"/>
    <property type="evidence" value="ECO:0007669"/>
    <property type="project" value="UniProtKB-EC"/>
</dbReference>
<feature type="domain" description="Acyl-CoA dehydrogenase/oxidase C-terminal" evidence="12">
    <location>
        <begin position="246"/>
        <end position="386"/>
    </location>
</feature>
<evidence type="ECO:0000259" key="14">
    <source>
        <dbReference type="Pfam" id="PF02771"/>
    </source>
</evidence>
<name>A0A7S9DXY3_9ALTE</name>
<evidence type="ECO:0000256" key="9">
    <source>
        <dbReference type="ARBA" id="ARBA00039033"/>
    </source>
</evidence>
<dbReference type="InterPro" id="IPR036250">
    <property type="entry name" value="AcylCo_DH-like_C"/>
</dbReference>
<dbReference type="Gene3D" id="1.20.140.10">
    <property type="entry name" value="Butyryl-CoA Dehydrogenase, subunit A, domain 3"/>
    <property type="match status" value="1"/>
</dbReference>
<dbReference type="InterPro" id="IPR006091">
    <property type="entry name" value="Acyl-CoA_Oxase/DH_mid-dom"/>
</dbReference>
<dbReference type="GO" id="GO:0033539">
    <property type="term" value="P:fatty acid beta-oxidation using acyl-CoA dehydrogenase"/>
    <property type="evidence" value="ECO:0007669"/>
    <property type="project" value="TreeGrafter"/>
</dbReference>
<dbReference type="InterPro" id="IPR037069">
    <property type="entry name" value="AcylCoA_DH/ox_N_sf"/>
</dbReference>
<proteinExistence type="inferred from homology"/>
<dbReference type="InterPro" id="IPR009075">
    <property type="entry name" value="AcylCo_DH/oxidase_C"/>
</dbReference>
<dbReference type="GO" id="GO:0046949">
    <property type="term" value="P:fatty-acyl-CoA biosynthetic process"/>
    <property type="evidence" value="ECO:0007669"/>
    <property type="project" value="TreeGrafter"/>
</dbReference>
<comment type="similarity">
    <text evidence="2 11">Belongs to the acyl-CoA dehydrogenase family.</text>
</comment>
<dbReference type="Proteomes" id="UP000595095">
    <property type="component" value="Chromosome"/>
</dbReference>
<comment type="catalytic activity">
    <reaction evidence="10">
        <text>glutaryl-CoA + oxidized [electron-transfer flavoprotein] + 2 H(+) = (2E)-butenoyl-CoA + reduced [electron-transfer flavoprotein] + CO2</text>
        <dbReference type="Rhea" id="RHEA:13389"/>
        <dbReference type="Rhea" id="RHEA-COMP:10685"/>
        <dbReference type="Rhea" id="RHEA-COMP:10686"/>
        <dbReference type="ChEBI" id="CHEBI:15378"/>
        <dbReference type="ChEBI" id="CHEBI:16526"/>
        <dbReference type="ChEBI" id="CHEBI:57332"/>
        <dbReference type="ChEBI" id="CHEBI:57378"/>
        <dbReference type="ChEBI" id="CHEBI:57692"/>
        <dbReference type="ChEBI" id="CHEBI:58307"/>
        <dbReference type="EC" id="1.3.8.6"/>
    </reaction>
</comment>
<comment type="cofactor">
    <cofactor evidence="1 11">
        <name>FAD</name>
        <dbReference type="ChEBI" id="CHEBI:57692"/>
    </cofactor>
</comment>
<dbReference type="InterPro" id="IPR013786">
    <property type="entry name" value="AcylCoA_DH/ox_N"/>
</dbReference>
<evidence type="ECO:0000256" key="4">
    <source>
        <dbReference type="ARBA" id="ARBA00022827"/>
    </source>
</evidence>
<evidence type="ECO:0000313" key="15">
    <source>
        <dbReference type="EMBL" id="QPG05984.1"/>
    </source>
</evidence>
<dbReference type="PANTHER" id="PTHR42807:SF1">
    <property type="entry name" value="GLUTARYL-COA DEHYDROGENASE, MITOCHONDRIAL"/>
    <property type="match status" value="1"/>
</dbReference>
<dbReference type="KEGG" id="smaa:IT774_01635"/>
<dbReference type="Gene3D" id="2.40.110.10">
    <property type="entry name" value="Butyryl-CoA Dehydrogenase, subunit A, domain 2"/>
    <property type="match status" value="1"/>
</dbReference>
<evidence type="ECO:0000256" key="8">
    <source>
        <dbReference type="ARBA" id="ARBA00037927"/>
    </source>
</evidence>
<keyword evidence="3 11" id="KW-0285">Flavoprotein</keyword>
<evidence type="ECO:0000256" key="3">
    <source>
        <dbReference type="ARBA" id="ARBA00022630"/>
    </source>
</evidence>
<gene>
    <name evidence="15" type="ORF">IT774_01635</name>
</gene>
<dbReference type="EC" id="1.3.8.6" evidence="9"/>
<dbReference type="PROSITE" id="PS00072">
    <property type="entry name" value="ACYL_COA_DH_1"/>
    <property type="match status" value="1"/>
</dbReference>
<evidence type="ECO:0000259" key="12">
    <source>
        <dbReference type="Pfam" id="PF00441"/>
    </source>
</evidence>
<dbReference type="InterPro" id="IPR052033">
    <property type="entry name" value="Glutaryl-CoA_DH_mitochondrial"/>
</dbReference>
<dbReference type="Pfam" id="PF02770">
    <property type="entry name" value="Acyl-CoA_dh_M"/>
    <property type="match status" value="1"/>
</dbReference>
<keyword evidence="5" id="KW-0809">Transit peptide</keyword>
<evidence type="ECO:0000259" key="13">
    <source>
        <dbReference type="Pfam" id="PF02770"/>
    </source>
</evidence>
<organism evidence="15 16">
    <name type="scientific">Salinimonas marina</name>
    <dbReference type="NCBI Taxonomy" id="2785918"/>
    <lineage>
        <taxon>Bacteria</taxon>
        <taxon>Pseudomonadati</taxon>
        <taxon>Pseudomonadota</taxon>
        <taxon>Gammaproteobacteria</taxon>
        <taxon>Alteromonadales</taxon>
        <taxon>Alteromonadaceae</taxon>
        <taxon>Alteromonas/Salinimonas group</taxon>
        <taxon>Salinimonas</taxon>
    </lineage>
</organism>
<dbReference type="InterPro" id="IPR009100">
    <property type="entry name" value="AcylCoA_DH/oxidase_NM_dom_sf"/>
</dbReference>
<evidence type="ECO:0000256" key="11">
    <source>
        <dbReference type="RuleBase" id="RU362125"/>
    </source>
</evidence>
<keyword evidence="16" id="KW-1185">Reference proteome</keyword>
<keyword evidence="6 11" id="KW-0560">Oxidoreductase</keyword>
<evidence type="ECO:0000256" key="5">
    <source>
        <dbReference type="ARBA" id="ARBA00022946"/>
    </source>
</evidence>
<dbReference type="SUPFAM" id="SSF47203">
    <property type="entry name" value="Acyl-CoA dehydrogenase C-terminal domain-like"/>
    <property type="match status" value="1"/>
</dbReference>
<dbReference type="Pfam" id="PF02771">
    <property type="entry name" value="Acyl-CoA_dh_N"/>
    <property type="match status" value="1"/>
</dbReference>
<dbReference type="PANTHER" id="PTHR42807">
    <property type="entry name" value="GLUTARYL-COA DEHYDROGENASE, MITOCHONDRIAL"/>
    <property type="match status" value="1"/>
</dbReference>
<sequence length="394" mass="43277">MRNQPASCWDDILMLDAQLGDEERMVTSTARDFCQSQLQPRILTANRDACFDPAIMLEFGELGLLGATIEGYGCAGVNYVTYGLIAREVERVDSGYRSAMSVQSSLVMHPIHAFGSEAQKQQYLPKLASGEWIGCFGLTEPDAGSDPAAMRTRATKTDGGYLLTGTKTWITNAPIADVAIVWAKVSDEDDAIRGFIVKSDSKGLTTPEIKHKLSLKASITGQLIMDGVFVSDEDMLPDVSGLKGPFSCLNRARYGIAWGSMGAAEFCWHAARQYGLERKQFNRPLAQTQLYQTKLANMQTEIALGLQGALRVGRLIDSNQFEPAMISLIKRNNCAKALDIARQARDMHGGNGISDEYHVMRHMLNLETVNTYEGTYDVHGLILGRAQTGLQAFF</sequence>
<dbReference type="CDD" id="cd01151">
    <property type="entry name" value="GCD"/>
    <property type="match status" value="1"/>
</dbReference>
<keyword evidence="4 11" id="KW-0274">FAD</keyword>
<dbReference type="PROSITE" id="PS00073">
    <property type="entry name" value="ACYL_COA_DH_2"/>
    <property type="match status" value="1"/>
</dbReference>
<dbReference type="InterPro" id="IPR046373">
    <property type="entry name" value="Acyl-CoA_Oxase/DH_mid-dom_sf"/>
</dbReference>
<feature type="domain" description="Acyl-CoA oxidase/dehydrogenase middle" evidence="13">
    <location>
        <begin position="135"/>
        <end position="228"/>
    </location>
</feature>
<evidence type="ECO:0000313" key="16">
    <source>
        <dbReference type="Proteomes" id="UP000595095"/>
    </source>
</evidence>
<protein>
    <recommendedName>
        <fullName evidence="9">glutaryl-CoA dehydrogenase (ETF)</fullName>
        <ecNumber evidence="9">1.3.8.6</ecNumber>
    </recommendedName>
</protein>
<dbReference type="RefSeq" id="WP_195811064.1">
    <property type="nucleotide sequence ID" value="NZ_CP064795.1"/>
</dbReference>
<accession>A0A7S9DXY3</accession>
<comment type="pathway">
    <text evidence="7">Amino-acid metabolism; lysine degradation.</text>
</comment>
<dbReference type="InterPro" id="IPR006089">
    <property type="entry name" value="Acyl-CoA_DH_CS"/>
</dbReference>
<dbReference type="SUPFAM" id="SSF56645">
    <property type="entry name" value="Acyl-CoA dehydrogenase NM domain-like"/>
    <property type="match status" value="1"/>
</dbReference>
<dbReference type="GO" id="GO:0000062">
    <property type="term" value="F:fatty-acyl-CoA binding"/>
    <property type="evidence" value="ECO:0007669"/>
    <property type="project" value="TreeGrafter"/>
</dbReference>
<reference evidence="15 16" key="1">
    <citation type="submission" date="2020-11" db="EMBL/GenBank/DDBJ databases">
        <title>Complete genome sequence for Salinimonas sp. strain G2-b.</title>
        <authorList>
            <person name="Park S.-J."/>
        </authorList>
    </citation>
    <scope>NUCLEOTIDE SEQUENCE [LARGE SCALE GENOMIC DNA]</scope>
    <source>
        <strain evidence="15 16">G2-b</strain>
    </source>
</reference>
<evidence type="ECO:0000256" key="6">
    <source>
        <dbReference type="ARBA" id="ARBA00023002"/>
    </source>
</evidence>
<evidence type="ECO:0000256" key="2">
    <source>
        <dbReference type="ARBA" id="ARBA00009347"/>
    </source>
</evidence>
<dbReference type="FunFam" id="1.10.540.10:FF:000003">
    <property type="entry name" value="glutaryl-CoA dehydrogenase, mitochondrial"/>
    <property type="match status" value="1"/>
</dbReference>
<dbReference type="Gene3D" id="1.10.540.10">
    <property type="entry name" value="Acyl-CoA dehydrogenase/oxidase, N-terminal domain"/>
    <property type="match status" value="1"/>
</dbReference>
<dbReference type="FunFam" id="1.20.140.10:FF:000006">
    <property type="entry name" value="Glutaryl-CoA dehydrogenase, mitochondrial"/>
    <property type="match status" value="1"/>
</dbReference>
<comment type="pathway">
    <text evidence="8">Amino-acid metabolism; tryptophan metabolism.</text>
</comment>
<feature type="domain" description="Acyl-CoA dehydrogenase/oxidase N-terminal" evidence="14">
    <location>
        <begin position="21"/>
        <end position="131"/>
    </location>
</feature>
<dbReference type="GO" id="GO:0050660">
    <property type="term" value="F:flavin adenine dinucleotide binding"/>
    <property type="evidence" value="ECO:0007669"/>
    <property type="project" value="InterPro"/>
</dbReference>
<dbReference type="AlphaFoldDB" id="A0A7S9DXY3"/>
<evidence type="ECO:0000256" key="1">
    <source>
        <dbReference type="ARBA" id="ARBA00001974"/>
    </source>
</evidence>
<dbReference type="EMBL" id="CP064795">
    <property type="protein sequence ID" value="QPG05984.1"/>
    <property type="molecule type" value="Genomic_DNA"/>
</dbReference>
<evidence type="ECO:0000256" key="7">
    <source>
        <dbReference type="ARBA" id="ARBA00037899"/>
    </source>
</evidence>
<evidence type="ECO:0000256" key="10">
    <source>
        <dbReference type="ARBA" id="ARBA00049493"/>
    </source>
</evidence>